<keyword evidence="4" id="KW-0456">Lyase</keyword>
<evidence type="ECO:0000259" key="8">
    <source>
        <dbReference type="Pfam" id="PF02784"/>
    </source>
</evidence>
<dbReference type="SUPFAM" id="SSF51419">
    <property type="entry name" value="PLP-binding barrel"/>
    <property type="match status" value="1"/>
</dbReference>
<reference evidence="9" key="2">
    <citation type="journal article" date="2018" name="Nat. Commun.">
        <title>Tailed giant Tupanvirus possesses the most complete translational apparatus of the known virosphere.</title>
        <authorList>
            <person name="Abrahao J."/>
            <person name="Silva L."/>
            <person name="Silva L.S."/>
            <person name="Khalil J.Y.B."/>
            <person name="Rodrigues R."/>
            <person name="Arantes T."/>
            <person name="Assis F."/>
            <person name="Boratto P."/>
            <person name="Andrade M."/>
            <person name="Kroon E.G."/>
            <person name="Ribeiro B."/>
            <person name="Bergier I."/>
            <person name="Seligmann H."/>
            <person name="Ghigo E."/>
            <person name="Colson P."/>
            <person name="Levasseur A."/>
            <person name="Kroemer G."/>
            <person name="Raoult D."/>
            <person name="La Scola B."/>
        </authorList>
    </citation>
    <scope>NUCLEOTIDE SEQUENCE [LARGE SCALE GENOMIC DNA]</scope>
    <source>
        <strain evidence="9">Deep ocean</strain>
    </source>
</reference>
<dbReference type="Gene3D" id="3.20.20.10">
    <property type="entry name" value="Alanine racemase"/>
    <property type="match status" value="1"/>
</dbReference>
<dbReference type="InterPro" id="IPR029066">
    <property type="entry name" value="PLP-binding_barrel"/>
</dbReference>
<dbReference type="InterPro" id="IPR002433">
    <property type="entry name" value="Orn_de-COase"/>
</dbReference>
<dbReference type="InterPro" id="IPR022653">
    <property type="entry name" value="De-COase2_pyr-phos_BS"/>
</dbReference>
<dbReference type="InterPro" id="IPR000183">
    <property type="entry name" value="Orn/DAP/Arg_de-COase"/>
</dbReference>
<dbReference type="InterPro" id="IPR009006">
    <property type="entry name" value="Ala_racemase/Decarboxylase_C"/>
</dbReference>
<proteinExistence type="inferred from homology"/>
<dbReference type="InterPro" id="IPR022657">
    <property type="entry name" value="De-COase2_CS"/>
</dbReference>
<evidence type="ECO:0000313" key="9">
    <source>
        <dbReference type="EMBL" id="QKU34009.1"/>
    </source>
</evidence>
<dbReference type="PROSITE" id="PS00879">
    <property type="entry name" value="ODR_DC_2_2"/>
    <property type="match status" value="1"/>
</dbReference>
<dbReference type="FunFam" id="3.20.20.10:FF:000005">
    <property type="entry name" value="Ornithine decarboxylase"/>
    <property type="match status" value="1"/>
</dbReference>
<dbReference type="EC" id="4.1.1.17" evidence="6"/>
<dbReference type="PROSITE" id="PS00878">
    <property type="entry name" value="ODR_DC_2_1"/>
    <property type="match status" value="1"/>
</dbReference>
<dbReference type="CDD" id="cd00622">
    <property type="entry name" value="PLPDE_III_ODC"/>
    <property type="match status" value="1"/>
</dbReference>
<evidence type="ECO:0000256" key="3">
    <source>
        <dbReference type="ARBA" id="ARBA00022898"/>
    </source>
</evidence>
<sequence>MFSKKQTKNTKVENEVVKELKEGAEDLDILSIDVQGLVSMISDKNIRMYDDAEYDMIDVINNIIESRASLNSFFLIDMGAIFRRYKLWIRHMPKVKMFYAVKCNPDKMLLNTLVDLGAGFDVASKTEISTVTELGVDPDKIIFANPVKEINSITFAQTKNINKMTFDTEDELKKISIYHPHAQLVLRILVDDSKSKLQLGSKFGCPKENLPGVFNLAKTLNLKIIGVSFHVGSCCGDGSAYADAISLAREVFDIAKTYGFDMNFLDIGGGFPGHDTKESDDKFIEIAQNVNLQLDKSFSDIPNLEVIAEPGRFFATSCGTLVTNVICRKIMSSGENEKIIHYYINSSLYGLFNNIIFDKAVPQLELLSKISENEPLYKSVIFGQTCDSMDKIADDITLPELVCGNWIVIRNHGAYTNAAASTFNGFTNTDIEYVFTY</sequence>
<reference evidence="9" key="1">
    <citation type="submission" date="2017-06" db="EMBL/GenBank/DDBJ databases">
        <authorList>
            <person name="Assis F.L."/>
            <person name="Abrahao J.S."/>
            <person name="Silva L."/>
            <person name="Khalil J.B."/>
            <person name="Rodrigues R."/>
            <person name="Silva L.S."/>
            <person name="Boratto P."/>
            <person name="Andrade M."/>
            <person name="Kroon E.G."/>
            <person name="Ribeiro B."/>
            <person name="Bergier I."/>
            <person name="Seligmann H."/>
            <person name="Ghigo E."/>
            <person name="Colson P."/>
            <person name="Levasseur A."/>
            <person name="Raoult D."/>
            <person name="Scola B.L."/>
        </authorList>
    </citation>
    <scope>NUCLEOTIDE SEQUENCE</scope>
    <source>
        <strain evidence="9">Deep ocean</strain>
    </source>
</reference>
<organism evidence="9">
    <name type="scientific">Tupanvirus deep ocean</name>
    <dbReference type="NCBI Taxonomy" id="2126984"/>
    <lineage>
        <taxon>Viruses</taxon>
        <taxon>Varidnaviria</taxon>
        <taxon>Bamfordvirae</taxon>
        <taxon>Nucleocytoviricota</taxon>
        <taxon>Megaviricetes</taxon>
        <taxon>Imitervirales</taxon>
        <taxon>Mimiviridae</taxon>
        <taxon>Megamimivirinae</taxon>
        <taxon>Tupanvirus</taxon>
        <taxon>Tupanvirus altamarinense</taxon>
    </lineage>
</organism>
<protein>
    <recommendedName>
        <fullName evidence="6">ornithine decarboxylase</fullName>
        <ecNumber evidence="6">4.1.1.17</ecNumber>
    </recommendedName>
</protein>
<dbReference type="PRINTS" id="PR01179">
    <property type="entry name" value="ODADCRBXLASE"/>
</dbReference>
<evidence type="ECO:0000256" key="2">
    <source>
        <dbReference type="ARBA" id="ARBA00008872"/>
    </source>
</evidence>
<keyword evidence="3" id="KW-0663">Pyridoxal phosphate</keyword>
<dbReference type="PANTHER" id="PTHR11482">
    <property type="entry name" value="ARGININE/DIAMINOPIMELATE/ORNITHINE DECARBOXYLASE"/>
    <property type="match status" value="1"/>
</dbReference>
<dbReference type="SUPFAM" id="SSF50621">
    <property type="entry name" value="Alanine racemase C-terminal domain-like"/>
    <property type="match status" value="1"/>
</dbReference>
<dbReference type="KEGG" id="vg:80517313"/>
<dbReference type="PANTHER" id="PTHR11482:SF6">
    <property type="entry name" value="ORNITHINE DECARBOXYLASE 1-RELATED"/>
    <property type="match status" value="1"/>
</dbReference>
<dbReference type="InterPro" id="IPR022644">
    <property type="entry name" value="De-COase2_N"/>
</dbReference>
<dbReference type="GeneID" id="80517313"/>
<feature type="domain" description="Orn/DAP/Arg decarboxylase 2 N-terminal" evidence="8">
    <location>
        <begin position="79"/>
        <end position="315"/>
    </location>
</feature>
<evidence type="ECO:0000256" key="5">
    <source>
        <dbReference type="ARBA" id="ARBA00034115"/>
    </source>
</evidence>
<name>A0A6N1NF05_9VIRU</name>
<evidence type="ECO:0000256" key="7">
    <source>
        <dbReference type="ARBA" id="ARBA00049127"/>
    </source>
</evidence>
<dbReference type="GO" id="GO:0033387">
    <property type="term" value="P:putrescine biosynthetic process from arginine, via ornithine"/>
    <property type="evidence" value="ECO:0007669"/>
    <property type="project" value="TreeGrafter"/>
</dbReference>
<dbReference type="PRINTS" id="PR01182">
    <property type="entry name" value="ORNDCRBXLASE"/>
</dbReference>
<evidence type="ECO:0000256" key="6">
    <source>
        <dbReference type="ARBA" id="ARBA00034138"/>
    </source>
</evidence>
<dbReference type="RefSeq" id="YP_010780622.1">
    <property type="nucleotide sequence ID" value="NC_075038.1"/>
</dbReference>
<dbReference type="Gene3D" id="2.40.37.10">
    <property type="entry name" value="Lyase, Ornithine Decarboxylase, Chain A, domain 1"/>
    <property type="match status" value="1"/>
</dbReference>
<dbReference type="EMBL" id="MF405918">
    <property type="protein sequence ID" value="QKU34009.1"/>
    <property type="molecule type" value="Genomic_DNA"/>
</dbReference>
<dbReference type="Pfam" id="PF02784">
    <property type="entry name" value="Orn_Arg_deC_N"/>
    <property type="match status" value="1"/>
</dbReference>
<evidence type="ECO:0000256" key="4">
    <source>
        <dbReference type="ARBA" id="ARBA00023239"/>
    </source>
</evidence>
<comment type="catalytic activity">
    <reaction evidence="7">
        <text>L-ornithine + H(+) = putrescine + CO2</text>
        <dbReference type="Rhea" id="RHEA:22964"/>
        <dbReference type="ChEBI" id="CHEBI:15378"/>
        <dbReference type="ChEBI" id="CHEBI:16526"/>
        <dbReference type="ChEBI" id="CHEBI:46911"/>
        <dbReference type="ChEBI" id="CHEBI:326268"/>
        <dbReference type="EC" id="4.1.1.17"/>
    </reaction>
</comment>
<comment type="pathway">
    <text evidence="5">Amine and polyamine biosynthesis; putrescine biosynthesis via L-ornithine pathway; putrescine from L-ornithine: step 1/1.</text>
</comment>
<comment type="cofactor">
    <cofactor evidence="1">
        <name>pyridoxal 5'-phosphate</name>
        <dbReference type="ChEBI" id="CHEBI:597326"/>
    </cofactor>
</comment>
<comment type="similarity">
    <text evidence="2">Belongs to the Orn/Lys/Arg decarboxylase class-II family.</text>
</comment>
<dbReference type="GO" id="GO:0004586">
    <property type="term" value="F:ornithine decarboxylase activity"/>
    <property type="evidence" value="ECO:0007669"/>
    <property type="project" value="UniProtKB-EC"/>
</dbReference>
<evidence type="ECO:0000256" key="1">
    <source>
        <dbReference type="ARBA" id="ARBA00001933"/>
    </source>
</evidence>
<accession>A0A6N1NF05</accession>